<organism evidence="1 2">
    <name type="scientific">Persea americana</name>
    <name type="common">Avocado</name>
    <dbReference type="NCBI Taxonomy" id="3435"/>
    <lineage>
        <taxon>Eukaryota</taxon>
        <taxon>Viridiplantae</taxon>
        <taxon>Streptophyta</taxon>
        <taxon>Embryophyta</taxon>
        <taxon>Tracheophyta</taxon>
        <taxon>Spermatophyta</taxon>
        <taxon>Magnoliopsida</taxon>
        <taxon>Magnoliidae</taxon>
        <taxon>Laurales</taxon>
        <taxon>Lauraceae</taxon>
        <taxon>Persea</taxon>
    </lineage>
</organism>
<comment type="caution">
    <text evidence="1">The sequence shown here is derived from an EMBL/GenBank/DDBJ whole genome shotgun (WGS) entry which is preliminary data.</text>
</comment>
<evidence type="ECO:0000313" key="1">
    <source>
        <dbReference type="EMBL" id="KAJ8639881.1"/>
    </source>
</evidence>
<protein>
    <submittedName>
        <fullName evidence="1">Uncharacterized protein</fullName>
    </submittedName>
</protein>
<evidence type="ECO:0000313" key="2">
    <source>
        <dbReference type="Proteomes" id="UP001234297"/>
    </source>
</evidence>
<dbReference type="Proteomes" id="UP001234297">
    <property type="component" value="Chromosome 5"/>
</dbReference>
<dbReference type="EMBL" id="CM056813">
    <property type="protein sequence ID" value="KAJ8639881.1"/>
    <property type="molecule type" value="Genomic_DNA"/>
</dbReference>
<gene>
    <name evidence="1" type="ORF">MRB53_016575</name>
</gene>
<sequence>MAACGSLQHLFDKKPMPENPTLLESLATWDQIKPTKPIELSTFTEIFGELHFKETPECPKPSSPSSINTITNPHGDNKSLGFLFSTRKNHNMGCFSFSNSESLQLCTEGLGFESSDEVEDSKNQRGDDWRNEDGMENSIENLVKSTRNYTNETGAGSGFKMTRSAGSFPPPISCLGRSGKPSFSLRSYRHDGRFVLTEIEAPNYEILHASREDGRLKLHLAPRSEEITNEEDEEEEEEEEEKEQEANEEQEEEQGGGGGEEKSSRALEICNG</sequence>
<proteinExistence type="predicted"/>
<reference evidence="1 2" key="1">
    <citation type="journal article" date="2022" name="Hortic Res">
        <title>A haplotype resolved chromosomal level avocado genome allows analysis of novel avocado genes.</title>
        <authorList>
            <person name="Nath O."/>
            <person name="Fletcher S.J."/>
            <person name="Hayward A."/>
            <person name="Shaw L.M."/>
            <person name="Masouleh A.K."/>
            <person name="Furtado A."/>
            <person name="Henry R.J."/>
            <person name="Mitter N."/>
        </authorList>
    </citation>
    <scope>NUCLEOTIDE SEQUENCE [LARGE SCALE GENOMIC DNA]</scope>
    <source>
        <strain evidence="2">cv. Hass</strain>
    </source>
</reference>
<name>A0ACC2M274_PERAE</name>
<keyword evidence="2" id="KW-1185">Reference proteome</keyword>
<accession>A0ACC2M274</accession>